<name>A0ABD2MA55_9BILA</name>
<keyword evidence="2" id="KW-1185">Reference proteome</keyword>
<gene>
    <name evidence="1" type="ORF">niasHT_002738</name>
</gene>
<organism evidence="1 2">
    <name type="scientific">Heterodera trifolii</name>
    <dbReference type="NCBI Taxonomy" id="157864"/>
    <lineage>
        <taxon>Eukaryota</taxon>
        <taxon>Metazoa</taxon>
        <taxon>Ecdysozoa</taxon>
        <taxon>Nematoda</taxon>
        <taxon>Chromadorea</taxon>
        <taxon>Rhabditida</taxon>
        <taxon>Tylenchina</taxon>
        <taxon>Tylenchomorpha</taxon>
        <taxon>Tylenchoidea</taxon>
        <taxon>Heteroderidae</taxon>
        <taxon>Heteroderinae</taxon>
        <taxon>Heterodera</taxon>
    </lineage>
</organism>
<evidence type="ECO:0000313" key="2">
    <source>
        <dbReference type="Proteomes" id="UP001620626"/>
    </source>
</evidence>
<evidence type="ECO:0000313" key="1">
    <source>
        <dbReference type="EMBL" id="KAL3124354.1"/>
    </source>
</evidence>
<reference evidence="1 2" key="1">
    <citation type="submission" date="2024-10" db="EMBL/GenBank/DDBJ databases">
        <authorList>
            <person name="Kim D."/>
        </authorList>
    </citation>
    <scope>NUCLEOTIDE SEQUENCE [LARGE SCALE GENOMIC DNA]</scope>
    <source>
        <strain evidence="1">BH-2024</strain>
    </source>
</reference>
<comment type="caution">
    <text evidence="1">The sequence shown here is derived from an EMBL/GenBank/DDBJ whole genome shotgun (WGS) entry which is preliminary data.</text>
</comment>
<sequence>MSPSVRPKAPGGGQTDQRAIIHQFNTTTFNMDAEAEKRRIMANCKRTIASMRYIICQQMKNPVEAKNLLSRVSEYLQQHHNFGPTAPLDVSLPNYLNENVIVAARLIAQVAANPATTVEQMRNIGIYEHLSKTGRMITQFAADPATTVDDMRSFGAYLSTYTNQLEGRNSHLL</sequence>
<proteinExistence type="predicted"/>
<dbReference type="Proteomes" id="UP001620626">
    <property type="component" value="Unassembled WGS sequence"/>
</dbReference>
<dbReference type="AlphaFoldDB" id="A0ABD2MA55"/>
<dbReference type="EMBL" id="JBICBT010000075">
    <property type="protein sequence ID" value="KAL3124354.1"/>
    <property type="molecule type" value="Genomic_DNA"/>
</dbReference>
<protein>
    <submittedName>
        <fullName evidence="1">Uncharacterized protein</fullName>
    </submittedName>
</protein>
<accession>A0ABD2MA55</accession>